<gene>
    <name evidence="1" type="ORF">UFOPK4092_01107</name>
</gene>
<dbReference type="EMBL" id="CAFBPJ010000137">
    <property type="protein sequence ID" value="CAB5024100.1"/>
    <property type="molecule type" value="Genomic_DNA"/>
</dbReference>
<dbReference type="AlphaFoldDB" id="A0A6J7R5W7"/>
<sequence>MRWFERHLRRHRLTANPRNWGLARREDFKYDHLVCQAEGCTKLLQIHCGAVVVVGLKCHNQPARPSDVASGGQGSRNLGWVMGIIIENSDTTNFTFEIKSASGATKTA</sequence>
<name>A0A6J7R5W7_9ZZZZ</name>
<protein>
    <submittedName>
        <fullName evidence="1">Unannotated protein</fullName>
    </submittedName>
</protein>
<reference evidence="1" key="1">
    <citation type="submission" date="2020-05" db="EMBL/GenBank/DDBJ databases">
        <authorList>
            <person name="Chiriac C."/>
            <person name="Salcher M."/>
            <person name="Ghai R."/>
            <person name="Kavagutti S V."/>
        </authorList>
    </citation>
    <scope>NUCLEOTIDE SEQUENCE</scope>
</reference>
<accession>A0A6J7R5W7</accession>
<evidence type="ECO:0000313" key="1">
    <source>
        <dbReference type="EMBL" id="CAB5024100.1"/>
    </source>
</evidence>
<proteinExistence type="predicted"/>
<organism evidence="1">
    <name type="scientific">freshwater metagenome</name>
    <dbReference type="NCBI Taxonomy" id="449393"/>
    <lineage>
        <taxon>unclassified sequences</taxon>
        <taxon>metagenomes</taxon>
        <taxon>ecological metagenomes</taxon>
    </lineage>
</organism>